<protein>
    <recommendedName>
        <fullName evidence="5">CCHC-type domain-containing protein</fullName>
    </recommendedName>
</protein>
<accession>A0A803MCZ8</accession>
<dbReference type="SUPFAM" id="SSF57756">
    <property type="entry name" value="Retrovirus zinc finger-like domains"/>
    <property type="match status" value="1"/>
</dbReference>
<dbReference type="GO" id="GO:0003676">
    <property type="term" value="F:nucleic acid binding"/>
    <property type="evidence" value="ECO:0007669"/>
    <property type="project" value="InterPro"/>
</dbReference>
<dbReference type="GO" id="GO:0003924">
    <property type="term" value="F:GTPase activity"/>
    <property type="evidence" value="ECO:0007669"/>
    <property type="project" value="InterPro"/>
</dbReference>
<dbReference type="Gramene" id="AUR62027341-RA">
    <property type="protein sequence ID" value="AUR62027341-RA:cds"/>
    <property type="gene ID" value="AUR62027341"/>
</dbReference>
<dbReference type="Pfam" id="PF00071">
    <property type="entry name" value="Ras"/>
    <property type="match status" value="1"/>
</dbReference>
<evidence type="ECO:0000313" key="3">
    <source>
        <dbReference type="EnsemblPlants" id="AUR62027341-RA:cds"/>
    </source>
</evidence>
<evidence type="ECO:0000256" key="2">
    <source>
        <dbReference type="SAM" id="Phobius"/>
    </source>
</evidence>
<dbReference type="Gene3D" id="4.10.60.10">
    <property type="entry name" value="Zinc finger, CCHC-type"/>
    <property type="match status" value="1"/>
</dbReference>
<dbReference type="Gene3D" id="3.40.50.300">
    <property type="entry name" value="P-loop containing nucleotide triphosphate hydrolases"/>
    <property type="match status" value="1"/>
</dbReference>
<keyword evidence="2" id="KW-0472">Membrane</keyword>
<feature type="transmembrane region" description="Helical" evidence="2">
    <location>
        <begin position="12"/>
        <end position="34"/>
    </location>
</feature>
<feature type="region of interest" description="Disordered" evidence="1">
    <location>
        <begin position="118"/>
        <end position="149"/>
    </location>
</feature>
<dbReference type="InterPro" id="IPR027417">
    <property type="entry name" value="P-loop_NTPase"/>
</dbReference>
<dbReference type="PROSITE" id="PS51419">
    <property type="entry name" value="RAB"/>
    <property type="match status" value="1"/>
</dbReference>
<dbReference type="EnsemblPlants" id="AUR62027341-RA">
    <property type="protein sequence ID" value="AUR62027341-RA:cds"/>
    <property type="gene ID" value="AUR62027341"/>
</dbReference>
<dbReference type="InterPro" id="IPR050209">
    <property type="entry name" value="Rab_GTPases_membrane_traffic"/>
</dbReference>
<reference evidence="3" key="2">
    <citation type="submission" date="2021-03" db="UniProtKB">
        <authorList>
            <consortium name="EnsemblPlants"/>
        </authorList>
    </citation>
    <scope>IDENTIFICATION</scope>
</reference>
<dbReference type="AlphaFoldDB" id="A0A803MCZ8"/>
<keyword evidence="4" id="KW-1185">Reference proteome</keyword>
<evidence type="ECO:0000256" key="1">
    <source>
        <dbReference type="SAM" id="MobiDB-lite"/>
    </source>
</evidence>
<keyword evidence="2" id="KW-0812">Transmembrane</keyword>
<evidence type="ECO:0008006" key="5">
    <source>
        <dbReference type="Google" id="ProtNLM"/>
    </source>
</evidence>
<feature type="compositionally biased region" description="Basic and acidic residues" evidence="1">
    <location>
        <begin position="129"/>
        <end position="148"/>
    </location>
</feature>
<proteinExistence type="predicted"/>
<name>A0A803MCZ8_CHEQI</name>
<dbReference type="InterPro" id="IPR036875">
    <property type="entry name" value="Znf_CCHC_sf"/>
</dbReference>
<dbReference type="Proteomes" id="UP000596660">
    <property type="component" value="Unplaced"/>
</dbReference>
<dbReference type="PANTHER" id="PTHR47979">
    <property type="entry name" value="DRAB11-RELATED"/>
    <property type="match status" value="1"/>
</dbReference>
<dbReference type="SUPFAM" id="SSF52540">
    <property type="entry name" value="P-loop containing nucleoside triphosphate hydrolases"/>
    <property type="match status" value="1"/>
</dbReference>
<dbReference type="GO" id="GO:0008270">
    <property type="term" value="F:zinc ion binding"/>
    <property type="evidence" value="ECO:0007669"/>
    <property type="project" value="InterPro"/>
</dbReference>
<dbReference type="GO" id="GO:0005525">
    <property type="term" value="F:GTP binding"/>
    <property type="evidence" value="ECO:0007669"/>
    <property type="project" value="InterPro"/>
</dbReference>
<organism evidence="3 4">
    <name type="scientific">Chenopodium quinoa</name>
    <name type="common">Quinoa</name>
    <dbReference type="NCBI Taxonomy" id="63459"/>
    <lineage>
        <taxon>Eukaryota</taxon>
        <taxon>Viridiplantae</taxon>
        <taxon>Streptophyta</taxon>
        <taxon>Embryophyta</taxon>
        <taxon>Tracheophyta</taxon>
        <taxon>Spermatophyta</taxon>
        <taxon>Magnoliopsida</taxon>
        <taxon>eudicotyledons</taxon>
        <taxon>Gunneridae</taxon>
        <taxon>Pentapetalae</taxon>
        <taxon>Caryophyllales</taxon>
        <taxon>Chenopodiaceae</taxon>
        <taxon>Chenopodioideae</taxon>
        <taxon>Atripliceae</taxon>
        <taxon>Chenopodium</taxon>
    </lineage>
</organism>
<sequence>MSNNYIQGPWWLLFASMLTSSAFYRGIVGALLAYDVTWKVTFENAARWLRELREHTDQNVVTTDEGKAFVEQEGLVFMETSALEATNVELAFTEALKFEKYDKISSASGYSKPTFKSPFAPKGETSKLNAEDDKGKNPMHSSSKDDQNKMSNRKVCYKCRGYGYFANECPNSKAMIIREMDDDEYEDETKDFEDPIYDEEDEVVVEADEGQILVVRRALHSISTPLAEE</sequence>
<evidence type="ECO:0000313" key="4">
    <source>
        <dbReference type="Proteomes" id="UP000596660"/>
    </source>
</evidence>
<reference evidence="3" key="1">
    <citation type="journal article" date="2017" name="Nature">
        <title>The genome of Chenopodium quinoa.</title>
        <authorList>
            <person name="Jarvis D.E."/>
            <person name="Ho Y.S."/>
            <person name="Lightfoot D.J."/>
            <person name="Schmoeckel S.M."/>
            <person name="Li B."/>
            <person name="Borm T.J.A."/>
            <person name="Ohyanagi H."/>
            <person name="Mineta K."/>
            <person name="Michell C.T."/>
            <person name="Saber N."/>
            <person name="Kharbatia N.M."/>
            <person name="Rupper R.R."/>
            <person name="Sharp A.R."/>
            <person name="Dally N."/>
            <person name="Boughton B.A."/>
            <person name="Woo Y.H."/>
            <person name="Gao G."/>
            <person name="Schijlen E.G.W.M."/>
            <person name="Guo X."/>
            <person name="Momin A.A."/>
            <person name="Negrao S."/>
            <person name="Al-Babili S."/>
            <person name="Gehring C."/>
            <person name="Roessner U."/>
            <person name="Jung C."/>
            <person name="Murphy K."/>
            <person name="Arold S.T."/>
            <person name="Gojobori T."/>
            <person name="van der Linden C.G."/>
            <person name="van Loo E.N."/>
            <person name="Jellen E.N."/>
            <person name="Maughan P.J."/>
            <person name="Tester M."/>
        </authorList>
    </citation>
    <scope>NUCLEOTIDE SEQUENCE [LARGE SCALE GENOMIC DNA]</scope>
    <source>
        <strain evidence="3">cv. PI 614886</strain>
    </source>
</reference>
<keyword evidence="2" id="KW-1133">Transmembrane helix</keyword>
<dbReference type="SMART" id="SM00175">
    <property type="entry name" value="RAB"/>
    <property type="match status" value="1"/>
</dbReference>
<dbReference type="InterPro" id="IPR001806">
    <property type="entry name" value="Small_GTPase"/>
</dbReference>